<dbReference type="InterPro" id="IPR011047">
    <property type="entry name" value="Quinoprotein_ADH-like_sf"/>
</dbReference>
<protein>
    <recommendedName>
        <fullName evidence="2">Pyrrolo-quinoline quinone repeat domain-containing protein</fullName>
    </recommendedName>
</protein>
<gene>
    <name evidence="3" type="ORF">SDC9_80168</name>
</gene>
<keyword evidence="1" id="KW-0472">Membrane</keyword>
<proteinExistence type="predicted"/>
<keyword evidence="1" id="KW-1133">Transmembrane helix</keyword>
<dbReference type="PANTHER" id="PTHR34512">
    <property type="entry name" value="CELL SURFACE PROTEIN"/>
    <property type="match status" value="1"/>
</dbReference>
<feature type="domain" description="Pyrrolo-quinoline quinone repeat" evidence="2">
    <location>
        <begin position="523"/>
        <end position="607"/>
    </location>
</feature>
<dbReference type="InterPro" id="IPR015943">
    <property type="entry name" value="WD40/YVTN_repeat-like_dom_sf"/>
</dbReference>
<dbReference type="PANTHER" id="PTHR34512:SF30">
    <property type="entry name" value="OUTER MEMBRANE PROTEIN ASSEMBLY FACTOR BAMB"/>
    <property type="match status" value="1"/>
</dbReference>
<dbReference type="Gene3D" id="2.130.10.10">
    <property type="entry name" value="YVTN repeat-like/Quinoprotein amine dehydrogenase"/>
    <property type="match status" value="1"/>
</dbReference>
<dbReference type="InterPro" id="IPR002372">
    <property type="entry name" value="PQQ_rpt_dom"/>
</dbReference>
<reference evidence="3" key="1">
    <citation type="submission" date="2019-08" db="EMBL/GenBank/DDBJ databases">
        <authorList>
            <person name="Kucharzyk K."/>
            <person name="Murdoch R.W."/>
            <person name="Higgins S."/>
            <person name="Loffler F."/>
        </authorList>
    </citation>
    <scope>NUCLEOTIDE SEQUENCE</scope>
</reference>
<feature type="transmembrane region" description="Helical" evidence="1">
    <location>
        <begin position="16"/>
        <end position="34"/>
    </location>
</feature>
<keyword evidence="1" id="KW-0812">Transmembrane</keyword>
<evidence type="ECO:0000259" key="2">
    <source>
        <dbReference type="Pfam" id="PF13360"/>
    </source>
</evidence>
<comment type="caution">
    <text evidence="3">The sequence shown here is derived from an EMBL/GenBank/DDBJ whole genome shotgun (WGS) entry which is preliminary data.</text>
</comment>
<dbReference type="SUPFAM" id="SSF50998">
    <property type="entry name" value="Quinoprotein alcohol dehydrogenase-like"/>
    <property type="match status" value="2"/>
</dbReference>
<organism evidence="3">
    <name type="scientific">bioreactor metagenome</name>
    <dbReference type="NCBI Taxonomy" id="1076179"/>
    <lineage>
        <taxon>unclassified sequences</taxon>
        <taxon>metagenomes</taxon>
        <taxon>ecological metagenomes</taxon>
    </lineage>
</organism>
<dbReference type="Pfam" id="PF13360">
    <property type="entry name" value="PQQ_2"/>
    <property type="match status" value="1"/>
</dbReference>
<dbReference type="AlphaFoldDB" id="A0A644Z0Q7"/>
<evidence type="ECO:0000313" key="3">
    <source>
        <dbReference type="EMBL" id="MPM33591.1"/>
    </source>
</evidence>
<name>A0A644Z0Q7_9ZZZZ</name>
<dbReference type="EMBL" id="VSSQ01006703">
    <property type="protein sequence ID" value="MPM33591.1"/>
    <property type="molecule type" value="Genomic_DNA"/>
</dbReference>
<accession>A0A644Z0Q7</accession>
<evidence type="ECO:0000256" key="1">
    <source>
        <dbReference type="SAM" id="Phobius"/>
    </source>
</evidence>
<sequence length="623" mass="67131">MAKRRKKKRFRMQPRFFLVMVAILGAIILILLLVKKVGKDSEEALLATPVPTATLAPTATPKPALPEDVTVTRADSANPSNFGFSGTISVNGSDVSSYSRENKVSFGRNIEYTTIPGILTFGGNSYRDTFTYGITSVSEKRLRQQWAKTIGAIGTWSGTGCTGQPLIVQWPAETVAVMNVAQSYKDANAPLTEVIYPAMDGYIYFLDLETGAATRDPINTGIVQKGTACIDPRGYPLLFVGQGIADKNEEGNFSAFVRVYSLISGEEIHRFGGYDRFSRRKWQAYDGSPIISNDTIVYAGENGVLYTSKLNAAFDVASGTVTIEPERLVKMRYEGTGYSREDMAGSRWYGMDSSVAAFRNYAYTTDNGGRLQCVDLNTMQIKFVVDITDETDSTPVIEESYDDNTIYLYTGSQARSSNDDLGDGYGYSYQRKINGLTGAVIWEQKWPCSIGDANGSGGIVSTPHVGKGRISNLVIYSISLAALSNGSAAAADTPTPETTDEAAASTAAVMPQPDANGAYTLGGRIVALDKSTGAVVWSIEQSNDYWSSPVVVYDEQGKAYLIQCDRGGYVTLYDASTGDKLNSIDLGSRIDSTPAVFNNMLVVGTRGKGGSGKASVIVCVKIS</sequence>